<proteinExistence type="predicted"/>
<comment type="caution">
    <text evidence="3">The sequence shown here is derived from an EMBL/GenBank/DDBJ whole genome shotgun (WGS) entry which is preliminary data.</text>
</comment>
<name>A0A9Q6ELM8_NOSLI</name>
<gene>
    <name evidence="3" type="ORF">VF08_11370</name>
</gene>
<dbReference type="PROSITE" id="PS50110">
    <property type="entry name" value="RESPONSE_REGULATORY"/>
    <property type="match status" value="1"/>
</dbReference>
<organism evidence="3 4">
    <name type="scientific">Nostoc linckia z8</name>
    <dbReference type="NCBI Taxonomy" id="1628746"/>
    <lineage>
        <taxon>Bacteria</taxon>
        <taxon>Bacillati</taxon>
        <taxon>Cyanobacteriota</taxon>
        <taxon>Cyanophyceae</taxon>
        <taxon>Nostocales</taxon>
        <taxon>Nostocaceae</taxon>
        <taxon>Nostoc</taxon>
    </lineage>
</organism>
<accession>A0A9Q6ELM8</accession>
<dbReference type="Gene3D" id="3.40.50.2300">
    <property type="match status" value="1"/>
</dbReference>
<dbReference type="InterPro" id="IPR001789">
    <property type="entry name" value="Sig_transdc_resp-reg_receiver"/>
</dbReference>
<dbReference type="SUPFAM" id="SSF52172">
    <property type="entry name" value="CheY-like"/>
    <property type="match status" value="1"/>
</dbReference>
<dbReference type="EMBL" id="LAHD01000026">
    <property type="protein sequence ID" value="PHK04407.1"/>
    <property type="molecule type" value="Genomic_DNA"/>
</dbReference>
<feature type="modified residue" description="4-aspartylphosphate" evidence="1">
    <location>
        <position position="80"/>
    </location>
</feature>
<evidence type="ECO:0000259" key="2">
    <source>
        <dbReference type="PROSITE" id="PS50110"/>
    </source>
</evidence>
<dbReference type="GO" id="GO:0000160">
    <property type="term" value="P:phosphorelay signal transduction system"/>
    <property type="evidence" value="ECO:0007669"/>
    <property type="project" value="InterPro"/>
</dbReference>
<evidence type="ECO:0000313" key="3">
    <source>
        <dbReference type="EMBL" id="PHK04407.1"/>
    </source>
</evidence>
<evidence type="ECO:0000313" key="4">
    <source>
        <dbReference type="Proteomes" id="UP000222310"/>
    </source>
</evidence>
<dbReference type="GeneID" id="57095289"/>
<dbReference type="CDD" id="cd17557">
    <property type="entry name" value="REC_Rcp-like"/>
    <property type="match status" value="1"/>
</dbReference>
<protein>
    <submittedName>
        <fullName evidence="3">Chemotaxis protein CheY</fullName>
    </submittedName>
</protein>
<dbReference type="PANTHER" id="PTHR44520">
    <property type="entry name" value="RESPONSE REGULATOR RCP1-RELATED"/>
    <property type="match status" value="1"/>
</dbReference>
<dbReference type="PANTHER" id="PTHR44520:SF1">
    <property type="entry name" value="TWO-COMPONENT SYSTEM REGULATORY PROTEIN"/>
    <property type="match status" value="1"/>
</dbReference>
<reference evidence="3 4" key="1">
    <citation type="submission" date="2015-02" db="EMBL/GenBank/DDBJ databases">
        <title>Nostoc linckia genome annotation.</title>
        <authorList>
            <person name="Zhou Z."/>
        </authorList>
    </citation>
    <scope>NUCLEOTIDE SEQUENCE [LARGE SCALE GENOMIC DNA]</scope>
    <source>
        <strain evidence="4">z8</strain>
    </source>
</reference>
<dbReference type="SMART" id="SM00448">
    <property type="entry name" value="REC"/>
    <property type="match status" value="1"/>
</dbReference>
<keyword evidence="1" id="KW-0597">Phosphoprotein</keyword>
<dbReference type="InterPro" id="IPR011006">
    <property type="entry name" value="CheY-like_superfamily"/>
</dbReference>
<dbReference type="AlphaFoldDB" id="A0A9Q6ELM8"/>
<dbReference type="InterPro" id="IPR052893">
    <property type="entry name" value="TCS_response_regulator"/>
</dbReference>
<dbReference type="RefSeq" id="WP_099067789.1">
    <property type="nucleotide sequence ID" value="NZ_LAHD01000026.1"/>
</dbReference>
<dbReference type="Proteomes" id="UP000222310">
    <property type="component" value="Unassembled WGS sequence"/>
</dbReference>
<dbReference type="Pfam" id="PF00072">
    <property type="entry name" value="Response_reg"/>
    <property type="match status" value="1"/>
</dbReference>
<evidence type="ECO:0000256" key="1">
    <source>
        <dbReference type="PROSITE-ProRule" id="PRU00169"/>
    </source>
</evidence>
<sequence>MIYQPSHRSTEQSSEQPISILLVEDNPTDAELTIRALRRGRIGDRIQLLEDGAAALDFIFCQGNYAHRTITNQPKVILLDLKLPKVSGLQVLRQLKSDPRTQMIPIVVLTSSAEERDMIESYQFGVNSYIVKPVDFEQFNQAVQQLGFYWVLFNQLPVL</sequence>
<feature type="domain" description="Response regulatory" evidence="2">
    <location>
        <begin position="19"/>
        <end position="147"/>
    </location>
</feature>